<dbReference type="InterPro" id="IPR021884">
    <property type="entry name" value="Ice-bd_prot"/>
</dbReference>
<comment type="caution">
    <text evidence="5">The sequence shown here is derived from an EMBL/GenBank/DDBJ whole genome shotgun (WGS) entry which is preliminary data.</text>
</comment>
<dbReference type="GO" id="GO:0016020">
    <property type="term" value="C:membrane"/>
    <property type="evidence" value="ECO:0007669"/>
    <property type="project" value="InterPro"/>
</dbReference>
<sequence>MARVKNVRIGVIVVSLGVALAVIALPSAATAATVADGPINLGSATPFGVLAGSAVTNTGPTIVNGELGVSPGTAISGFPPGTSGIVHPTDSVAQQAKADLLTAYNVAASLTPTTQGLGDLAGLSLTPGVYSGGELSLNGTLTLAGTATSVWVFQAASTLITGSASHVVLTGGASACNVFWKVGSSATLASATDFVGTVMAQQSITAVTGATVQGRLLASTGAVTLDTNVITTPTACADATGTLISSSDSPEVTSAAPTDATVGTPYSFTLVSSGTPAPSYVISSGALPAGLSLDSATGVISGTPTTAGTATFTVTASNEVGSPQNSIYSIATAAAAAAAAPAPAPSPVVLDVPAATLPNTGTNALPLVAVGAVLFVVGSVMITRRRAHRH</sequence>
<evidence type="ECO:0000256" key="2">
    <source>
        <dbReference type="ARBA" id="ARBA00022729"/>
    </source>
</evidence>
<evidence type="ECO:0000313" key="5">
    <source>
        <dbReference type="EMBL" id="MBK4348942.1"/>
    </source>
</evidence>
<feature type="signal peptide" evidence="4">
    <location>
        <begin position="1"/>
        <end position="31"/>
    </location>
</feature>
<dbReference type="InterPro" id="IPR013783">
    <property type="entry name" value="Ig-like_fold"/>
</dbReference>
<dbReference type="GO" id="GO:0005509">
    <property type="term" value="F:calcium ion binding"/>
    <property type="evidence" value="ECO:0007669"/>
    <property type="project" value="InterPro"/>
</dbReference>
<dbReference type="NCBIfam" id="TIGR01167">
    <property type="entry name" value="LPXTG_anchor"/>
    <property type="match status" value="1"/>
</dbReference>
<keyword evidence="3" id="KW-0472">Membrane</keyword>
<feature type="transmembrane region" description="Helical" evidence="3">
    <location>
        <begin position="364"/>
        <end position="383"/>
    </location>
</feature>
<organism evidence="5 6">
    <name type="scientific">Lacisediminihabitans changchengi</name>
    <dbReference type="NCBI Taxonomy" id="2787634"/>
    <lineage>
        <taxon>Bacteria</taxon>
        <taxon>Bacillati</taxon>
        <taxon>Actinomycetota</taxon>
        <taxon>Actinomycetes</taxon>
        <taxon>Micrococcales</taxon>
        <taxon>Microbacteriaceae</taxon>
        <taxon>Lacisediminihabitans</taxon>
    </lineage>
</organism>
<feature type="chain" id="PRO_5037207055" evidence="4">
    <location>
        <begin position="32"/>
        <end position="390"/>
    </location>
</feature>
<keyword evidence="6" id="KW-1185">Reference proteome</keyword>
<evidence type="ECO:0000256" key="3">
    <source>
        <dbReference type="SAM" id="Phobius"/>
    </source>
</evidence>
<evidence type="ECO:0000256" key="1">
    <source>
        <dbReference type="ARBA" id="ARBA00005445"/>
    </source>
</evidence>
<dbReference type="GO" id="GO:0005975">
    <property type="term" value="P:carbohydrate metabolic process"/>
    <property type="evidence" value="ECO:0007669"/>
    <property type="project" value="UniProtKB-ARBA"/>
</dbReference>
<keyword evidence="2 4" id="KW-0732">Signal</keyword>
<dbReference type="Pfam" id="PF11999">
    <property type="entry name" value="Ice_binding"/>
    <property type="match status" value="1"/>
</dbReference>
<evidence type="ECO:0000313" key="6">
    <source>
        <dbReference type="Proteomes" id="UP000636458"/>
    </source>
</evidence>
<evidence type="ECO:0000256" key="4">
    <source>
        <dbReference type="SAM" id="SignalP"/>
    </source>
</evidence>
<protein>
    <submittedName>
        <fullName evidence="5">DUF3494 domain-containing protein</fullName>
    </submittedName>
</protein>
<name>A0A934SPP2_9MICO</name>
<keyword evidence="3" id="KW-0812">Transmembrane</keyword>
<dbReference type="Pfam" id="PF05345">
    <property type="entry name" value="He_PIG"/>
    <property type="match status" value="1"/>
</dbReference>
<proteinExistence type="inferred from homology"/>
<accession>A0A934SPP2</accession>
<dbReference type="Proteomes" id="UP000636458">
    <property type="component" value="Unassembled WGS sequence"/>
</dbReference>
<keyword evidence="3" id="KW-1133">Transmembrane helix</keyword>
<dbReference type="Gene3D" id="2.60.40.10">
    <property type="entry name" value="Immunoglobulins"/>
    <property type="match status" value="1"/>
</dbReference>
<dbReference type="AlphaFoldDB" id="A0A934SPP2"/>
<dbReference type="RefSeq" id="WP_200557146.1">
    <property type="nucleotide sequence ID" value="NZ_JAEPES010000006.1"/>
</dbReference>
<reference evidence="5" key="1">
    <citation type="submission" date="2021-01" db="EMBL/GenBank/DDBJ databases">
        <title>Lacisediminihabitans sp. nov. strain G11-30, isolated from Antarctic Soil.</title>
        <authorList>
            <person name="Li J."/>
        </authorList>
    </citation>
    <scope>NUCLEOTIDE SEQUENCE</scope>
    <source>
        <strain evidence="5">G11-30</strain>
    </source>
</reference>
<dbReference type="EMBL" id="JAEPES010000006">
    <property type="protein sequence ID" value="MBK4348942.1"/>
    <property type="molecule type" value="Genomic_DNA"/>
</dbReference>
<gene>
    <name evidence="5" type="ORF">IV501_14990</name>
</gene>
<dbReference type="SUPFAM" id="SSF49313">
    <property type="entry name" value="Cadherin-like"/>
    <property type="match status" value="1"/>
</dbReference>
<comment type="similarity">
    <text evidence="1">Belongs to the ice-binding protein family.</text>
</comment>
<dbReference type="InterPro" id="IPR015919">
    <property type="entry name" value="Cadherin-like_sf"/>
</dbReference>